<dbReference type="STRING" id="665467.SAMN02982931_00060"/>
<evidence type="ECO:0000313" key="9">
    <source>
        <dbReference type="Proteomes" id="UP000199071"/>
    </source>
</evidence>
<name>A0A1G6A1P8_9HYPH</name>
<feature type="transmembrane region" description="Helical" evidence="6">
    <location>
        <begin position="155"/>
        <end position="178"/>
    </location>
</feature>
<dbReference type="GO" id="GO:0005886">
    <property type="term" value="C:plasma membrane"/>
    <property type="evidence" value="ECO:0007669"/>
    <property type="project" value="UniProtKB-SubCell"/>
</dbReference>
<evidence type="ECO:0000256" key="3">
    <source>
        <dbReference type="ARBA" id="ARBA00022692"/>
    </source>
</evidence>
<comment type="subcellular location">
    <subcellularLocation>
        <location evidence="1">Cell membrane</location>
        <topology evidence="1">Multi-pass membrane protein</topology>
    </subcellularLocation>
</comment>
<dbReference type="EMBL" id="FMXQ01000001">
    <property type="protein sequence ID" value="SDB02354.1"/>
    <property type="molecule type" value="Genomic_DNA"/>
</dbReference>
<dbReference type="RefSeq" id="WP_342028549.1">
    <property type="nucleotide sequence ID" value="NZ_FMXQ01000001.1"/>
</dbReference>
<keyword evidence="3 6" id="KW-0812">Transmembrane</keyword>
<dbReference type="PANTHER" id="PTHR42920:SF11">
    <property type="entry name" value="INNER MEMBRANE PROTEIN YTFF"/>
    <property type="match status" value="1"/>
</dbReference>
<evidence type="ECO:0000256" key="5">
    <source>
        <dbReference type="ARBA" id="ARBA00023136"/>
    </source>
</evidence>
<sequence>MDASPARGRSMLDRPYLLLSLAMLFWSINIILGRFIAGTVPPATLAQIRWGGAALILLPIGWRHLRHDWPTIRAHLPMLIVLSLTGVTLYNTMAYTGLNYTQALNALLMQSSGPLLVGLWSLILFRDRLTRAQLIGILISLVGVLVIVTQGRLDILLHLSLNVGDIWLVAAMAVYAIYTVLLRKRPAIHFLSFLTFIIAAGAVMMIPLFLMEYGAGYRMDPTPAAFGVILYVILFPSILSYFFFNRGVELIGANRAGQFFHLIPVFGSVSAILFLGERPEWFHGVGYALIIAGIVTAQRTWGRATPPP</sequence>
<dbReference type="PANTHER" id="PTHR42920">
    <property type="entry name" value="OS03G0707200 PROTEIN-RELATED"/>
    <property type="match status" value="1"/>
</dbReference>
<keyword evidence="2" id="KW-1003">Cell membrane</keyword>
<feature type="transmembrane region" description="Helical" evidence="6">
    <location>
        <begin position="190"/>
        <end position="211"/>
    </location>
</feature>
<dbReference type="InterPro" id="IPR037185">
    <property type="entry name" value="EmrE-like"/>
</dbReference>
<feature type="transmembrane region" description="Helical" evidence="6">
    <location>
        <begin position="223"/>
        <end position="244"/>
    </location>
</feature>
<keyword evidence="5 6" id="KW-0472">Membrane</keyword>
<feature type="domain" description="EamA" evidence="7">
    <location>
        <begin position="163"/>
        <end position="295"/>
    </location>
</feature>
<dbReference type="InterPro" id="IPR000620">
    <property type="entry name" value="EamA_dom"/>
</dbReference>
<gene>
    <name evidence="8" type="ORF">SAMN02982931_00060</name>
</gene>
<keyword evidence="4 6" id="KW-1133">Transmembrane helix</keyword>
<feature type="transmembrane region" description="Helical" evidence="6">
    <location>
        <begin position="107"/>
        <end position="125"/>
    </location>
</feature>
<evidence type="ECO:0000256" key="2">
    <source>
        <dbReference type="ARBA" id="ARBA00022475"/>
    </source>
</evidence>
<keyword evidence="9" id="KW-1185">Reference proteome</keyword>
<feature type="transmembrane region" description="Helical" evidence="6">
    <location>
        <begin position="74"/>
        <end position="95"/>
    </location>
</feature>
<protein>
    <submittedName>
        <fullName evidence="8">Permease of the drug/metabolite transporter (DMT) superfamily</fullName>
    </submittedName>
</protein>
<evidence type="ECO:0000313" key="8">
    <source>
        <dbReference type="EMBL" id="SDB02354.1"/>
    </source>
</evidence>
<feature type="transmembrane region" description="Helical" evidence="6">
    <location>
        <begin position="132"/>
        <end position="149"/>
    </location>
</feature>
<evidence type="ECO:0000256" key="1">
    <source>
        <dbReference type="ARBA" id="ARBA00004651"/>
    </source>
</evidence>
<feature type="transmembrane region" description="Helical" evidence="6">
    <location>
        <begin position="16"/>
        <end position="37"/>
    </location>
</feature>
<evidence type="ECO:0000256" key="4">
    <source>
        <dbReference type="ARBA" id="ARBA00022989"/>
    </source>
</evidence>
<dbReference type="Proteomes" id="UP000199071">
    <property type="component" value="Unassembled WGS sequence"/>
</dbReference>
<dbReference type="AlphaFoldDB" id="A0A1G6A1P8"/>
<accession>A0A1G6A1P8</accession>
<organism evidence="8 9">
    <name type="scientific">Bauldia litoralis</name>
    <dbReference type="NCBI Taxonomy" id="665467"/>
    <lineage>
        <taxon>Bacteria</taxon>
        <taxon>Pseudomonadati</taxon>
        <taxon>Pseudomonadota</taxon>
        <taxon>Alphaproteobacteria</taxon>
        <taxon>Hyphomicrobiales</taxon>
        <taxon>Kaistiaceae</taxon>
        <taxon>Bauldia</taxon>
    </lineage>
</organism>
<evidence type="ECO:0000256" key="6">
    <source>
        <dbReference type="SAM" id="Phobius"/>
    </source>
</evidence>
<dbReference type="Pfam" id="PF00892">
    <property type="entry name" value="EamA"/>
    <property type="match status" value="2"/>
</dbReference>
<reference evidence="8 9" key="1">
    <citation type="submission" date="2016-10" db="EMBL/GenBank/DDBJ databases">
        <authorList>
            <person name="de Groot N.N."/>
        </authorList>
    </citation>
    <scope>NUCLEOTIDE SEQUENCE [LARGE SCALE GENOMIC DNA]</scope>
    <source>
        <strain evidence="8 9">ATCC 35022</strain>
    </source>
</reference>
<dbReference type="SUPFAM" id="SSF103481">
    <property type="entry name" value="Multidrug resistance efflux transporter EmrE"/>
    <property type="match status" value="2"/>
</dbReference>
<feature type="transmembrane region" description="Helical" evidence="6">
    <location>
        <begin position="281"/>
        <end position="301"/>
    </location>
</feature>
<dbReference type="InterPro" id="IPR051258">
    <property type="entry name" value="Diverse_Substrate_Transporter"/>
</dbReference>
<evidence type="ECO:0000259" key="7">
    <source>
        <dbReference type="Pfam" id="PF00892"/>
    </source>
</evidence>
<feature type="transmembrane region" description="Helical" evidence="6">
    <location>
        <begin position="256"/>
        <end position="275"/>
    </location>
</feature>
<proteinExistence type="predicted"/>
<feature type="domain" description="EamA" evidence="7">
    <location>
        <begin position="16"/>
        <end position="149"/>
    </location>
</feature>
<feature type="transmembrane region" description="Helical" evidence="6">
    <location>
        <begin position="43"/>
        <end position="62"/>
    </location>
</feature>